<dbReference type="Proteomes" id="UP001607302">
    <property type="component" value="Unassembled WGS sequence"/>
</dbReference>
<sequence length="90" mass="10362">MIQSAIYFISTMTLPGINFNQNGVGVWPIIDLNSKIPPAMYRKNEVESMIRTNNITNKIWTKYQTITRVEGLIIDRGMSSEKIETKLREV</sequence>
<comment type="caution">
    <text evidence="1">The sequence shown here is derived from an EMBL/GenBank/DDBJ whole genome shotgun (WGS) entry which is preliminary data.</text>
</comment>
<dbReference type="AlphaFoldDB" id="A0ABD2BHA3"/>
<organism evidence="1 2">
    <name type="scientific">Vespula squamosa</name>
    <name type="common">Southern yellow jacket</name>
    <name type="synonym">Wasp</name>
    <dbReference type="NCBI Taxonomy" id="30214"/>
    <lineage>
        <taxon>Eukaryota</taxon>
        <taxon>Metazoa</taxon>
        <taxon>Ecdysozoa</taxon>
        <taxon>Arthropoda</taxon>
        <taxon>Hexapoda</taxon>
        <taxon>Insecta</taxon>
        <taxon>Pterygota</taxon>
        <taxon>Neoptera</taxon>
        <taxon>Endopterygota</taxon>
        <taxon>Hymenoptera</taxon>
        <taxon>Apocrita</taxon>
        <taxon>Aculeata</taxon>
        <taxon>Vespoidea</taxon>
        <taxon>Vespidae</taxon>
        <taxon>Vespinae</taxon>
        <taxon>Vespula</taxon>
    </lineage>
</organism>
<protein>
    <submittedName>
        <fullName evidence="1">Myb-like protein X</fullName>
    </submittedName>
</protein>
<evidence type="ECO:0000313" key="2">
    <source>
        <dbReference type="Proteomes" id="UP001607302"/>
    </source>
</evidence>
<evidence type="ECO:0000313" key="1">
    <source>
        <dbReference type="EMBL" id="KAL2732139.1"/>
    </source>
</evidence>
<accession>A0ABD2BHA3</accession>
<proteinExistence type="predicted"/>
<reference evidence="1 2" key="1">
    <citation type="journal article" date="2024" name="Ann. Entomol. Soc. Am.">
        <title>Genomic analyses of the southern and eastern yellowjacket wasps (Hymenoptera: Vespidae) reveal evolutionary signatures of social life.</title>
        <authorList>
            <person name="Catto M.A."/>
            <person name="Caine P.B."/>
            <person name="Orr S.E."/>
            <person name="Hunt B.G."/>
            <person name="Goodisman M.A.D."/>
        </authorList>
    </citation>
    <scope>NUCLEOTIDE SEQUENCE [LARGE SCALE GENOMIC DNA]</scope>
    <source>
        <strain evidence="1">233</strain>
        <tissue evidence="1">Head and thorax</tissue>
    </source>
</reference>
<gene>
    <name evidence="1" type="ORF">V1478_004323</name>
</gene>
<name>A0ABD2BHA3_VESSQ</name>
<keyword evidence="2" id="KW-1185">Reference proteome</keyword>
<dbReference type="EMBL" id="JAUDFV010000094">
    <property type="protein sequence ID" value="KAL2732139.1"/>
    <property type="molecule type" value="Genomic_DNA"/>
</dbReference>